<proteinExistence type="predicted"/>
<dbReference type="EMBL" id="CAXAMM010001914">
    <property type="protein sequence ID" value="CAK8993962.1"/>
    <property type="molecule type" value="Genomic_DNA"/>
</dbReference>
<evidence type="ECO:0000313" key="2">
    <source>
        <dbReference type="Proteomes" id="UP001642464"/>
    </source>
</evidence>
<reference evidence="1 2" key="1">
    <citation type="submission" date="2024-02" db="EMBL/GenBank/DDBJ databases">
        <authorList>
            <person name="Chen Y."/>
            <person name="Shah S."/>
            <person name="Dougan E. K."/>
            <person name="Thang M."/>
            <person name="Chan C."/>
        </authorList>
    </citation>
    <scope>NUCLEOTIDE SEQUENCE [LARGE SCALE GENOMIC DNA]</scope>
</reference>
<accession>A0ABP0HWF4</accession>
<name>A0ABP0HWF4_9DINO</name>
<evidence type="ECO:0000313" key="1">
    <source>
        <dbReference type="EMBL" id="CAK8993962.1"/>
    </source>
</evidence>
<organism evidence="1 2">
    <name type="scientific">Durusdinium trenchii</name>
    <dbReference type="NCBI Taxonomy" id="1381693"/>
    <lineage>
        <taxon>Eukaryota</taxon>
        <taxon>Sar</taxon>
        <taxon>Alveolata</taxon>
        <taxon>Dinophyceae</taxon>
        <taxon>Suessiales</taxon>
        <taxon>Symbiodiniaceae</taxon>
        <taxon>Durusdinium</taxon>
    </lineage>
</organism>
<gene>
    <name evidence="1" type="ORF">SCF082_LOCUS3734</name>
</gene>
<sequence length="147" mass="16103">MLKVLVVATFVRAWTFNASYTQFHGTGCSEGEREFKCQEQDDLICCQHSSQTVGWRCQGAYLDRVLFNSGEDCSGQAIEEVVGYLSLTADIARISAGECVDYGTTMSFRFTNVPTTAVPCGVMAAAKPRVLCMGLLVLMTMCRILMA</sequence>
<keyword evidence="2" id="KW-1185">Reference proteome</keyword>
<comment type="caution">
    <text evidence="1">The sequence shown here is derived from an EMBL/GenBank/DDBJ whole genome shotgun (WGS) entry which is preliminary data.</text>
</comment>
<protein>
    <submittedName>
        <fullName evidence="1">Uncharacterized protein</fullName>
    </submittedName>
</protein>
<dbReference type="Proteomes" id="UP001642464">
    <property type="component" value="Unassembled WGS sequence"/>
</dbReference>